<keyword evidence="3" id="KW-0813">Transport</keyword>
<evidence type="ECO:0000256" key="4">
    <source>
        <dbReference type="ARBA" id="ARBA00022475"/>
    </source>
</evidence>
<evidence type="ECO:0000256" key="2">
    <source>
        <dbReference type="ARBA" id="ARBA00009142"/>
    </source>
</evidence>
<dbReference type="PANTHER" id="PTHR30269">
    <property type="entry name" value="TRANSMEMBRANE PROTEIN YFCA"/>
    <property type="match status" value="1"/>
</dbReference>
<protein>
    <recommendedName>
        <fullName evidence="8">Probable membrane transporter protein</fullName>
    </recommendedName>
</protein>
<organism evidence="9 10">
    <name type="scientific">Thermolongibacillus altinsuensis</name>
    <dbReference type="NCBI Taxonomy" id="575256"/>
    <lineage>
        <taxon>Bacteria</taxon>
        <taxon>Bacillati</taxon>
        <taxon>Bacillota</taxon>
        <taxon>Bacilli</taxon>
        <taxon>Bacillales</taxon>
        <taxon>Anoxybacillaceae</taxon>
        <taxon>Thermolongibacillus</taxon>
    </lineage>
</organism>
<evidence type="ECO:0000256" key="1">
    <source>
        <dbReference type="ARBA" id="ARBA00004651"/>
    </source>
</evidence>
<keyword evidence="5 8" id="KW-0812">Transmembrane</keyword>
<feature type="transmembrane region" description="Helical" evidence="8">
    <location>
        <begin position="98"/>
        <end position="116"/>
    </location>
</feature>
<keyword evidence="4 8" id="KW-1003">Cell membrane</keyword>
<dbReference type="Proteomes" id="UP000295658">
    <property type="component" value="Unassembled WGS sequence"/>
</dbReference>
<feature type="transmembrane region" description="Helical" evidence="8">
    <location>
        <begin position="73"/>
        <end position="92"/>
    </location>
</feature>
<dbReference type="GO" id="GO:0005886">
    <property type="term" value="C:plasma membrane"/>
    <property type="evidence" value="ECO:0007669"/>
    <property type="project" value="UniProtKB-SubCell"/>
</dbReference>
<keyword evidence="7 8" id="KW-0472">Membrane</keyword>
<sequence length="249" mass="26729">METSFFLLTLIGILSSFVGTLAGGAGLITLPAMMLVGIPIQTGIATNKFSTGFASLTSISYLLKNKELDVKTIISTIFLSFIGGVIGASVTSSISEKTMNSVALVLLIFALFVSLKNKQWVSSVQVQKKKPNMISKCLSFLIAVYDGGFGPGSSTFAILHYMSQQHTYIKAVQLTRVFIFGSCLGAFIVYYQTGFVQWHYAIAMAIGSSLGSQIGLLALPRIPLKVAQLMLVSIIVLLIGEMLYKLASS</sequence>
<feature type="transmembrane region" description="Helical" evidence="8">
    <location>
        <begin position="6"/>
        <end position="30"/>
    </location>
</feature>
<comment type="similarity">
    <text evidence="2 8">Belongs to the 4-toluene sulfonate uptake permease (TSUP) (TC 2.A.102) family.</text>
</comment>
<evidence type="ECO:0000313" key="9">
    <source>
        <dbReference type="EMBL" id="TCL51198.1"/>
    </source>
</evidence>
<evidence type="ECO:0000256" key="6">
    <source>
        <dbReference type="ARBA" id="ARBA00022989"/>
    </source>
</evidence>
<feature type="transmembrane region" description="Helical" evidence="8">
    <location>
        <begin position="226"/>
        <end position="244"/>
    </location>
</feature>
<dbReference type="AlphaFoldDB" id="A0A4R1QHN6"/>
<evidence type="ECO:0000256" key="7">
    <source>
        <dbReference type="ARBA" id="ARBA00023136"/>
    </source>
</evidence>
<evidence type="ECO:0000313" key="10">
    <source>
        <dbReference type="Proteomes" id="UP000295658"/>
    </source>
</evidence>
<dbReference type="Pfam" id="PF01925">
    <property type="entry name" value="TauE"/>
    <property type="match status" value="1"/>
</dbReference>
<comment type="subcellular location">
    <subcellularLocation>
        <location evidence="1 8">Cell membrane</location>
        <topology evidence="1 8">Multi-pass membrane protein</topology>
    </subcellularLocation>
</comment>
<dbReference type="InterPro" id="IPR002781">
    <property type="entry name" value="TM_pro_TauE-like"/>
</dbReference>
<dbReference type="PANTHER" id="PTHR30269:SF0">
    <property type="entry name" value="MEMBRANE TRANSPORTER PROTEIN YFCA-RELATED"/>
    <property type="match status" value="1"/>
</dbReference>
<evidence type="ECO:0000256" key="8">
    <source>
        <dbReference type="RuleBase" id="RU363041"/>
    </source>
</evidence>
<dbReference type="EMBL" id="SLUL01000004">
    <property type="protein sequence ID" value="TCL51198.1"/>
    <property type="molecule type" value="Genomic_DNA"/>
</dbReference>
<name>A0A4R1QHN6_9BACL</name>
<feature type="transmembrane region" description="Helical" evidence="8">
    <location>
        <begin position="174"/>
        <end position="191"/>
    </location>
</feature>
<accession>A0A4R1QHN6</accession>
<gene>
    <name evidence="9" type="ORF">EDD69_104254</name>
</gene>
<keyword evidence="10" id="KW-1185">Reference proteome</keyword>
<evidence type="ECO:0000256" key="5">
    <source>
        <dbReference type="ARBA" id="ARBA00022692"/>
    </source>
</evidence>
<feature type="transmembrane region" description="Helical" evidence="8">
    <location>
        <begin position="198"/>
        <end position="220"/>
    </location>
</feature>
<dbReference type="RefSeq" id="WP_424565334.1">
    <property type="nucleotide sequence ID" value="NZ_BSVG01000004.1"/>
</dbReference>
<proteinExistence type="inferred from homology"/>
<comment type="caution">
    <text evidence="9">The sequence shown here is derived from an EMBL/GenBank/DDBJ whole genome shotgun (WGS) entry which is preliminary data.</text>
</comment>
<keyword evidence="6 8" id="KW-1133">Transmembrane helix</keyword>
<feature type="transmembrane region" description="Helical" evidence="8">
    <location>
        <begin position="137"/>
        <end position="162"/>
    </location>
</feature>
<dbReference type="InterPro" id="IPR052017">
    <property type="entry name" value="TSUP"/>
</dbReference>
<reference evidence="9 10" key="1">
    <citation type="submission" date="2019-03" db="EMBL/GenBank/DDBJ databases">
        <title>Genomic Encyclopedia of Type Strains, Phase IV (KMG-IV): sequencing the most valuable type-strain genomes for metagenomic binning, comparative biology and taxonomic classification.</title>
        <authorList>
            <person name="Goeker M."/>
        </authorList>
    </citation>
    <scope>NUCLEOTIDE SEQUENCE [LARGE SCALE GENOMIC DNA]</scope>
    <source>
        <strain evidence="9 10">DSM 24979</strain>
    </source>
</reference>
<evidence type="ECO:0000256" key="3">
    <source>
        <dbReference type="ARBA" id="ARBA00022448"/>
    </source>
</evidence>